<dbReference type="RefSeq" id="WP_136832955.1">
    <property type="nucleotide sequence ID" value="NZ_SWBM01000005.1"/>
</dbReference>
<accession>A0A4U1D0S5</accession>
<reference evidence="2 3" key="1">
    <citation type="journal article" date="2011" name="J. Microbiol.">
        <title>Bacillus kyonggiensis sp. nov., isolated from soil of a lettuce field.</title>
        <authorList>
            <person name="Dong K."/>
            <person name="Lee S."/>
        </authorList>
    </citation>
    <scope>NUCLEOTIDE SEQUENCE [LARGE SCALE GENOMIC DNA]</scope>
    <source>
        <strain evidence="2 3">NB22</strain>
    </source>
</reference>
<evidence type="ECO:0000259" key="1">
    <source>
        <dbReference type="PROSITE" id="PS50075"/>
    </source>
</evidence>
<sequence length="78" mass="8928">MSFEEFRQVIADVSKVPLDRIHKDASFRDELDVDSLQMVNLIVELTARFGLGSFNLQSDKDLETVGSLYQLMTMEESK</sequence>
<keyword evidence="3" id="KW-1185">Reference proteome</keyword>
<dbReference type="OrthoDB" id="9804551at2"/>
<dbReference type="Gene3D" id="1.10.1200.10">
    <property type="entry name" value="ACP-like"/>
    <property type="match status" value="1"/>
</dbReference>
<dbReference type="EMBL" id="SWBM01000005">
    <property type="protein sequence ID" value="TKC15348.1"/>
    <property type="molecule type" value="Genomic_DNA"/>
</dbReference>
<dbReference type="InterPro" id="IPR036736">
    <property type="entry name" value="ACP-like_sf"/>
</dbReference>
<dbReference type="PROSITE" id="PS50075">
    <property type="entry name" value="CARRIER"/>
    <property type="match status" value="1"/>
</dbReference>
<name>A0A4U1D0S5_9BACI</name>
<feature type="domain" description="Carrier" evidence="1">
    <location>
        <begin position="1"/>
        <end position="76"/>
    </location>
</feature>
<comment type="caution">
    <text evidence="2">The sequence shown here is derived from an EMBL/GenBank/DDBJ whole genome shotgun (WGS) entry which is preliminary data.</text>
</comment>
<organism evidence="2 3">
    <name type="scientific">Robertmurraya kyonggiensis</name>
    <dbReference type="NCBI Taxonomy" id="1037680"/>
    <lineage>
        <taxon>Bacteria</taxon>
        <taxon>Bacillati</taxon>
        <taxon>Bacillota</taxon>
        <taxon>Bacilli</taxon>
        <taxon>Bacillales</taxon>
        <taxon>Bacillaceae</taxon>
        <taxon>Robertmurraya</taxon>
    </lineage>
</organism>
<gene>
    <name evidence="2" type="ORF">FA727_18145</name>
</gene>
<evidence type="ECO:0000313" key="3">
    <source>
        <dbReference type="Proteomes" id="UP000307756"/>
    </source>
</evidence>
<dbReference type="InterPro" id="IPR009081">
    <property type="entry name" value="PP-bd_ACP"/>
</dbReference>
<evidence type="ECO:0000313" key="2">
    <source>
        <dbReference type="EMBL" id="TKC15348.1"/>
    </source>
</evidence>
<dbReference type="Proteomes" id="UP000307756">
    <property type="component" value="Unassembled WGS sequence"/>
</dbReference>
<dbReference type="AlphaFoldDB" id="A0A4U1D0S5"/>
<dbReference type="Pfam" id="PF00550">
    <property type="entry name" value="PP-binding"/>
    <property type="match status" value="1"/>
</dbReference>
<dbReference type="SUPFAM" id="SSF47336">
    <property type="entry name" value="ACP-like"/>
    <property type="match status" value="1"/>
</dbReference>
<proteinExistence type="predicted"/>
<protein>
    <submittedName>
        <fullName evidence="2">Acyl carrier protein</fullName>
    </submittedName>
</protein>